<name>A0A371GXJ1_MUCPR</name>
<dbReference type="EMBL" id="QJKJ01004169">
    <property type="protein sequence ID" value="RDX95288.1"/>
    <property type="molecule type" value="Genomic_DNA"/>
</dbReference>
<dbReference type="OrthoDB" id="10055717at2759"/>
<reference evidence="2" key="1">
    <citation type="submission" date="2018-05" db="EMBL/GenBank/DDBJ databases">
        <title>Draft genome of Mucuna pruriens seed.</title>
        <authorList>
            <person name="Nnadi N.E."/>
            <person name="Vos R."/>
            <person name="Hasami M.H."/>
            <person name="Devisetty U.K."/>
            <person name="Aguiy J.C."/>
        </authorList>
    </citation>
    <scope>NUCLEOTIDE SEQUENCE [LARGE SCALE GENOMIC DNA]</scope>
    <source>
        <strain evidence="2">JCA_2017</strain>
    </source>
</reference>
<organism evidence="2 3">
    <name type="scientific">Mucuna pruriens</name>
    <name type="common">Velvet bean</name>
    <name type="synonym">Dolichos pruriens</name>
    <dbReference type="NCBI Taxonomy" id="157652"/>
    <lineage>
        <taxon>Eukaryota</taxon>
        <taxon>Viridiplantae</taxon>
        <taxon>Streptophyta</taxon>
        <taxon>Embryophyta</taxon>
        <taxon>Tracheophyta</taxon>
        <taxon>Spermatophyta</taxon>
        <taxon>Magnoliopsida</taxon>
        <taxon>eudicotyledons</taxon>
        <taxon>Gunneridae</taxon>
        <taxon>Pentapetalae</taxon>
        <taxon>rosids</taxon>
        <taxon>fabids</taxon>
        <taxon>Fabales</taxon>
        <taxon>Fabaceae</taxon>
        <taxon>Papilionoideae</taxon>
        <taxon>50 kb inversion clade</taxon>
        <taxon>NPAAA clade</taxon>
        <taxon>indigoferoid/millettioid clade</taxon>
        <taxon>Phaseoleae</taxon>
        <taxon>Mucuna</taxon>
    </lineage>
</organism>
<evidence type="ECO:0000259" key="1">
    <source>
        <dbReference type="Pfam" id="PF17919"/>
    </source>
</evidence>
<sequence>MCDVFNFALGAILGQRVDKQPHVILYASRTMDPTQINYTTTEKELLTIEFGLEIRDKKGVENAIVDHLSQLKREVDLLPIQDEFPDKQILQLEHPTTNRNRLELDEINSIMRLEASRPDEANSISTYSNSTWKLHIPTPVAS</sequence>
<gene>
    <name evidence="2" type="ORF">CR513_22216</name>
</gene>
<dbReference type="PANTHER" id="PTHR34072:SF57">
    <property type="entry name" value="RNA-DIRECTED DNA POLYMERASE"/>
    <property type="match status" value="1"/>
</dbReference>
<accession>A0A371GXJ1</accession>
<dbReference type="InterPro" id="IPR043502">
    <property type="entry name" value="DNA/RNA_pol_sf"/>
</dbReference>
<dbReference type="AlphaFoldDB" id="A0A371GXJ1"/>
<dbReference type="InterPro" id="IPR041577">
    <property type="entry name" value="RT_RNaseH_2"/>
</dbReference>
<evidence type="ECO:0000313" key="3">
    <source>
        <dbReference type="Proteomes" id="UP000257109"/>
    </source>
</evidence>
<feature type="non-terminal residue" evidence="2">
    <location>
        <position position="1"/>
    </location>
</feature>
<protein>
    <recommendedName>
        <fullName evidence="1">Reverse transcriptase/retrotransposon-derived protein RNase H-like domain-containing protein</fullName>
    </recommendedName>
</protein>
<comment type="caution">
    <text evidence="2">The sequence shown here is derived from an EMBL/GenBank/DDBJ whole genome shotgun (WGS) entry which is preliminary data.</text>
</comment>
<dbReference type="Proteomes" id="UP000257109">
    <property type="component" value="Unassembled WGS sequence"/>
</dbReference>
<proteinExistence type="predicted"/>
<keyword evidence="3" id="KW-1185">Reference proteome</keyword>
<dbReference type="PANTHER" id="PTHR34072">
    <property type="entry name" value="ENZYMATIC POLYPROTEIN-RELATED"/>
    <property type="match status" value="1"/>
</dbReference>
<feature type="domain" description="Reverse transcriptase/retrotransposon-derived protein RNase H-like" evidence="1">
    <location>
        <begin position="2"/>
        <end position="52"/>
    </location>
</feature>
<dbReference type="SUPFAM" id="SSF56672">
    <property type="entry name" value="DNA/RNA polymerases"/>
    <property type="match status" value="1"/>
</dbReference>
<evidence type="ECO:0000313" key="2">
    <source>
        <dbReference type="EMBL" id="RDX95288.1"/>
    </source>
</evidence>
<dbReference type="Pfam" id="PF17919">
    <property type="entry name" value="RT_RNaseH_2"/>
    <property type="match status" value="1"/>
</dbReference>